<reference evidence="1" key="1">
    <citation type="submission" date="2020-04" db="EMBL/GenBank/DDBJ databases">
        <title>Deep metagenomics examines the oral microbiome during advanced dental caries in children, revealing novel taxa and co-occurrences with host molecules.</title>
        <authorList>
            <person name="Baker J.L."/>
            <person name="Morton J.T."/>
            <person name="Dinis M."/>
            <person name="Alvarez R."/>
            <person name="Tran N.C."/>
            <person name="Knight R."/>
            <person name="Edlund A."/>
        </authorList>
    </citation>
    <scope>NUCLEOTIDE SEQUENCE</scope>
    <source>
        <strain evidence="1">JCVI_23_bin.16</strain>
    </source>
</reference>
<gene>
    <name evidence="1" type="ORF">HXK00_02440</name>
</gene>
<organism evidence="1 2">
    <name type="scientific">Abiotrophia defectiva</name>
    <name type="common">Streptococcus defectivus</name>
    <dbReference type="NCBI Taxonomy" id="46125"/>
    <lineage>
        <taxon>Bacteria</taxon>
        <taxon>Bacillati</taxon>
        <taxon>Bacillota</taxon>
        <taxon>Bacilli</taxon>
        <taxon>Lactobacillales</taxon>
        <taxon>Aerococcaceae</taxon>
        <taxon>Abiotrophia</taxon>
    </lineage>
</organism>
<dbReference type="EMBL" id="JABZFV010000027">
    <property type="protein sequence ID" value="MBF0934486.1"/>
    <property type="molecule type" value="Genomic_DNA"/>
</dbReference>
<dbReference type="AlphaFoldDB" id="A0A929MRQ2"/>
<name>A0A929MRQ2_ABIDE</name>
<protein>
    <submittedName>
        <fullName evidence="1">Uncharacterized protein</fullName>
    </submittedName>
</protein>
<accession>A0A929MRQ2</accession>
<comment type="caution">
    <text evidence="1">The sequence shown here is derived from an EMBL/GenBank/DDBJ whole genome shotgun (WGS) entry which is preliminary data.</text>
</comment>
<evidence type="ECO:0000313" key="2">
    <source>
        <dbReference type="Proteomes" id="UP000757900"/>
    </source>
</evidence>
<evidence type="ECO:0000313" key="1">
    <source>
        <dbReference type="EMBL" id="MBF0934486.1"/>
    </source>
</evidence>
<proteinExistence type="predicted"/>
<dbReference type="RefSeq" id="WP_314237314.1">
    <property type="nucleotide sequence ID" value="NZ_CAUQWR010000011.1"/>
</dbReference>
<sequence length="49" mass="5064">MVLESASLAGRCIPSGGLEPTIEENKWVGLLIGYKLAGVYVGKQGGTAE</sequence>
<dbReference type="Proteomes" id="UP000757900">
    <property type="component" value="Unassembled WGS sequence"/>
</dbReference>